<dbReference type="Proteomes" id="UP001309705">
    <property type="component" value="Unassembled WGS sequence"/>
</dbReference>
<feature type="non-terminal residue" evidence="5">
    <location>
        <position position="169"/>
    </location>
</feature>
<name>A0ABU6JY52_9GAMM</name>
<keyword evidence="3" id="KW-0238">DNA-binding</keyword>
<comment type="caution">
    <text evidence="5">The sequence shown here is derived from an EMBL/GenBank/DDBJ whole genome shotgun (WGS) entry which is preliminary data.</text>
</comment>
<keyword evidence="2" id="KW-0680">Restriction system</keyword>
<dbReference type="SUPFAM" id="SSF116734">
    <property type="entry name" value="DNA methylase specificity domain"/>
    <property type="match status" value="1"/>
</dbReference>
<gene>
    <name evidence="5" type="ORF">VSX58_22400</name>
</gene>
<reference evidence="5 6" key="1">
    <citation type="journal article" date="2017" name="Int. J. Syst. Evol. Microbiol.">
        <title>Brenneria populi subsp. brevivirga subsp. nov. isolated from symptomatic bark of Populus x euramericana canker, and description of Brenneria populi subsp. populi subsp. nov.</title>
        <authorList>
            <person name="Zheng M.H."/>
            <person name="Piao C.G."/>
            <person name="Xue H."/>
            <person name="Guo M.W."/>
            <person name="Li Y."/>
        </authorList>
    </citation>
    <scope>NUCLEOTIDE SEQUENCE [LARGE SCALE GENOMIC DNA]</scope>
    <source>
        <strain evidence="5 6">D9-5</strain>
    </source>
</reference>
<sequence>MRLGDVCESISLTFRRQQDKVILINTSDVSDGKVTNHEYVPNENLRGQFKKSFCRDDILYSEIRPKNRRFAYVDFDAKDYVASTKLMVIRAKDNVLPQFLFQVLKSDEIIEQLQALAETRSGTFPQITFSELSALDVSIPPIPEQREIAATLNAIDNKIASNTAINHHL</sequence>
<evidence type="ECO:0000259" key="4">
    <source>
        <dbReference type="Pfam" id="PF01420"/>
    </source>
</evidence>
<dbReference type="Gene3D" id="3.90.220.20">
    <property type="entry name" value="DNA methylase specificity domains"/>
    <property type="match status" value="1"/>
</dbReference>
<dbReference type="EMBL" id="JAYWTM010000065">
    <property type="protein sequence ID" value="MEC5345328.1"/>
    <property type="molecule type" value="Genomic_DNA"/>
</dbReference>
<dbReference type="RefSeq" id="WP_327619982.1">
    <property type="nucleotide sequence ID" value="NZ_JAYWTM010000065.1"/>
</dbReference>
<dbReference type="CDD" id="cd16961">
    <property type="entry name" value="RMtype1_S_TRD-CR_like"/>
    <property type="match status" value="1"/>
</dbReference>
<dbReference type="Pfam" id="PF01420">
    <property type="entry name" value="Methylase_S"/>
    <property type="match status" value="1"/>
</dbReference>
<dbReference type="PANTHER" id="PTHR30408">
    <property type="entry name" value="TYPE-1 RESTRICTION ENZYME ECOKI SPECIFICITY PROTEIN"/>
    <property type="match status" value="1"/>
</dbReference>
<keyword evidence="6" id="KW-1185">Reference proteome</keyword>
<dbReference type="InterPro" id="IPR052021">
    <property type="entry name" value="Type-I_RS_S_subunit"/>
</dbReference>
<dbReference type="InterPro" id="IPR044946">
    <property type="entry name" value="Restrct_endonuc_typeI_TRD_sf"/>
</dbReference>
<evidence type="ECO:0000256" key="2">
    <source>
        <dbReference type="ARBA" id="ARBA00022747"/>
    </source>
</evidence>
<organism evidence="5 6">
    <name type="scientific">Brenneria populi</name>
    <dbReference type="NCBI Taxonomy" id="1505588"/>
    <lineage>
        <taxon>Bacteria</taxon>
        <taxon>Pseudomonadati</taxon>
        <taxon>Pseudomonadota</taxon>
        <taxon>Gammaproteobacteria</taxon>
        <taxon>Enterobacterales</taxon>
        <taxon>Pectobacteriaceae</taxon>
        <taxon>Brenneria</taxon>
    </lineage>
</organism>
<accession>A0ABU6JY52</accession>
<evidence type="ECO:0000256" key="1">
    <source>
        <dbReference type="ARBA" id="ARBA00010923"/>
    </source>
</evidence>
<keyword evidence="5" id="KW-0378">Hydrolase</keyword>
<evidence type="ECO:0000313" key="6">
    <source>
        <dbReference type="Proteomes" id="UP001309705"/>
    </source>
</evidence>
<proteinExistence type="inferred from homology"/>
<keyword evidence="5" id="KW-0540">Nuclease</keyword>
<feature type="domain" description="Type I restriction modification DNA specificity" evidence="4">
    <location>
        <begin position="2"/>
        <end position="167"/>
    </location>
</feature>
<comment type="similarity">
    <text evidence="1">Belongs to the type-I restriction system S methylase family.</text>
</comment>
<dbReference type="PANTHER" id="PTHR30408:SF13">
    <property type="entry name" value="TYPE I RESTRICTION ENZYME HINDI SPECIFICITY SUBUNIT"/>
    <property type="match status" value="1"/>
</dbReference>
<evidence type="ECO:0000256" key="3">
    <source>
        <dbReference type="ARBA" id="ARBA00023125"/>
    </source>
</evidence>
<protein>
    <submittedName>
        <fullName evidence="5">Restriction endonuclease subunit S</fullName>
    </submittedName>
</protein>
<keyword evidence="5" id="KW-0255">Endonuclease</keyword>
<dbReference type="GO" id="GO:0004519">
    <property type="term" value="F:endonuclease activity"/>
    <property type="evidence" value="ECO:0007669"/>
    <property type="project" value="UniProtKB-KW"/>
</dbReference>
<evidence type="ECO:0000313" key="5">
    <source>
        <dbReference type="EMBL" id="MEC5345328.1"/>
    </source>
</evidence>
<dbReference type="InterPro" id="IPR000055">
    <property type="entry name" value="Restrct_endonuc_typeI_TRD"/>
</dbReference>